<dbReference type="EMBL" id="ML119121">
    <property type="protein sequence ID" value="RPB13818.1"/>
    <property type="molecule type" value="Genomic_DNA"/>
</dbReference>
<accession>A0A3N4KWH5</accession>
<dbReference type="AlphaFoldDB" id="A0A3N4KWH5"/>
<organism evidence="1 2">
    <name type="scientific">Morchella conica CCBAS932</name>
    <dbReference type="NCBI Taxonomy" id="1392247"/>
    <lineage>
        <taxon>Eukaryota</taxon>
        <taxon>Fungi</taxon>
        <taxon>Dikarya</taxon>
        <taxon>Ascomycota</taxon>
        <taxon>Pezizomycotina</taxon>
        <taxon>Pezizomycetes</taxon>
        <taxon>Pezizales</taxon>
        <taxon>Morchellaceae</taxon>
        <taxon>Morchella</taxon>
    </lineage>
</organism>
<evidence type="ECO:0000313" key="1">
    <source>
        <dbReference type="EMBL" id="RPB13818.1"/>
    </source>
</evidence>
<sequence length="145" mass="15971">MHKAPESGVYIESGTFQYSRSPTDGGSCLMVLFAVICPWHPYPNSVIGLKSLTAVRQDPPSPRENIVHRVESEEKKASNLKFKASQRMDMVFKAQRPCMPRTYLALYQRGAIALSISALPYHGRVCAVLLLGLINKASPDDGVPP</sequence>
<reference evidence="1 2" key="1">
    <citation type="journal article" date="2018" name="Nat. Ecol. Evol.">
        <title>Pezizomycetes genomes reveal the molecular basis of ectomycorrhizal truffle lifestyle.</title>
        <authorList>
            <person name="Murat C."/>
            <person name="Payen T."/>
            <person name="Noel B."/>
            <person name="Kuo A."/>
            <person name="Morin E."/>
            <person name="Chen J."/>
            <person name="Kohler A."/>
            <person name="Krizsan K."/>
            <person name="Balestrini R."/>
            <person name="Da Silva C."/>
            <person name="Montanini B."/>
            <person name="Hainaut M."/>
            <person name="Levati E."/>
            <person name="Barry K.W."/>
            <person name="Belfiori B."/>
            <person name="Cichocki N."/>
            <person name="Clum A."/>
            <person name="Dockter R.B."/>
            <person name="Fauchery L."/>
            <person name="Guy J."/>
            <person name="Iotti M."/>
            <person name="Le Tacon F."/>
            <person name="Lindquist E.A."/>
            <person name="Lipzen A."/>
            <person name="Malagnac F."/>
            <person name="Mello A."/>
            <person name="Molinier V."/>
            <person name="Miyauchi S."/>
            <person name="Poulain J."/>
            <person name="Riccioni C."/>
            <person name="Rubini A."/>
            <person name="Sitrit Y."/>
            <person name="Splivallo R."/>
            <person name="Traeger S."/>
            <person name="Wang M."/>
            <person name="Zifcakova L."/>
            <person name="Wipf D."/>
            <person name="Zambonelli A."/>
            <person name="Paolocci F."/>
            <person name="Nowrousian M."/>
            <person name="Ottonello S."/>
            <person name="Baldrian P."/>
            <person name="Spatafora J.W."/>
            <person name="Henrissat B."/>
            <person name="Nagy L.G."/>
            <person name="Aury J.M."/>
            <person name="Wincker P."/>
            <person name="Grigoriev I.V."/>
            <person name="Bonfante P."/>
            <person name="Martin F.M."/>
        </authorList>
    </citation>
    <scope>NUCLEOTIDE SEQUENCE [LARGE SCALE GENOMIC DNA]</scope>
    <source>
        <strain evidence="1 2">CCBAS932</strain>
    </source>
</reference>
<name>A0A3N4KWH5_9PEZI</name>
<keyword evidence="2" id="KW-1185">Reference proteome</keyword>
<dbReference type="OrthoDB" id="10551351at2759"/>
<dbReference type="InParanoid" id="A0A3N4KWH5"/>
<gene>
    <name evidence="1" type="ORF">P167DRAFT_544445</name>
</gene>
<evidence type="ECO:0000313" key="2">
    <source>
        <dbReference type="Proteomes" id="UP000277580"/>
    </source>
</evidence>
<dbReference type="Proteomes" id="UP000277580">
    <property type="component" value="Unassembled WGS sequence"/>
</dbReference>
<proteinExistence type="predicted"/>
<protein>
    <submittedName>
        <fullName evidence="1">Uncharacterized protein</fullName>
    </submittedName>
</protein>